<reference evidence="1" key="1">
    <citation type="submission" date="2012-04" db="EMBL/GenBank/DDBJ databases">
        <authorList>
            <person name="Borisov I.G."/>
            <person name="Ivanikova N.V."/>
            <person name="Pinevich A.V."/>
        </authorList>
    </citation>
    <scope>NUCLEOTIDE SEQUENCE</scope>
    <source>
        <strain evidence="1">CALU 1027</strain>
    </source>
</reference>
<accession>A0A0M2PYD4</accession>
<dbReference type="eggNOG" id="COG5652">
    <property type="taxonomic scope" value="Bacteria"/>
</dbReference>
<organism evidence="1 2">
    <name type="scientific">Prochlorothrix hollandica PCC 9006 = CALU 1027</name>
    <dbReference type="NCBI Taxonomy" id="317619"/>
    <lineage>
        <taxon>Bacteria</taxon>
        <taxon>Bacillati</taxon>
        <taxon>Cyanobacteriota</taxon>
        <taxon>Cyanophyceae</taxon>
        <taxon>Prochlorotrichales</taxon>
        <taxon>Prochlorotrichaceae</taxon>
        <taxon>Prochlorothrix</taxon>
    </lineage>
</organism>
<proteinExistence type="predicted"/>
<gene>
    <name evidence="1" type="ORF">PROH_15510</name>
</gene>
<name>A0A0M2PYD4_PROHO</name>
<keyword evidence="2" id="KW-1185">Reference proteome</keyword>
<evidence type="ECO:0000313" key="2">
    <source>
        <dbReference type="Proteomes" id="UP000034681"/>
    </source>
</evidence>
<protein>
    <recommendedName>
        <fullName evidence="3">VanZ-like domain-containing protein</fullName>
    </recommendedName>
</protein>
<sequence length="108" mass="12114">MIIRANQGNLPPLLRFYANLPLGDKVGHGLLMGTLSFLVNWAWQGQCWRWRSWPIPKGSVVVLAIVTLEELSQGFIPSRSLSWSDWFADLGGIVLGGWLAVRLTRSRP</sequence>
<evidence type="ECO:0000313" key="1">
    <source>
        <dbReference type="EMBL" id="KKI99386.1"/>
    </source>
</evidence>
<dbReference type="EMBL" id="AJTX02000006">
    <property type="protein sequence ID" value="KKI99386.1"/>
    <property type="molecule type" value="Genomic_DNA"/>
</dbReference>
<evidence type="ECO:0008006" key="3">
    <source>
        <dbReference type="Google" id="ProtNLM"/>
    </source>
</evidence>
<comment type="caution">
    <text evidence="1">The sequence shown here is derived from an EMBL/GenBank/DDBJ whole genome shotgun (WGS) entry which is preliminary data.</text>
</comment>
<dbReference type="Proteomes" id="UP000034681">
    <property type="component" value="Unassembled WGS sequence"/>
</dbReference>
<dbReference type="NCBIfam" id="NF037970">
    <property type="entry name" value="vanZ_1"/>
    <property type="match status" value="1"/>
</dbReference>
<dbReference type="AlphaFoldDB" id="A0A0M2PYD4"/>
<dbReference type="STRING" id="317619.GCA_000332315_02267"/>